<accession>A0A8J4YDA2</accession>
<sequence>MPPKASEKLPKGWQTPKGHPRVTRRRTQGERESYSITSKGVLKQVHPTPGVSSKGPFHHKLVRERIFGHRRGGFSLGSLKQGVPIPVAKSDSVDPTARVNGLSTPYLKGTRLSPNTPPPNPGLASEASSAPTAKTGRGGRLEILGKSKAPAGKGSFLRQLGALRETGVSGRGPCLAYPGIWTPGNTLLGLQRSGSMIQSWNAKGLKEGGYHTKFHRKCRSLFIKKHWFLSFPRVSNRSQASPPGGGLKGSPLVLAGCIQSFSSAEVKKVHESSKDKGATHPVC</sequence>
<dbReference type="EMBL" id="JACEEZ010010842">
    <property type="protein sequence ID" value="KAG0721596.1"/>
    <property type="molecule type" value="Genomic_DNA"/>
</dbReference>
<feature type="region of interest" description="Disordered" evidence="1">
    <location>
        <begin position="90"/>
        <end position="138"/>
    </location>
</feature>
<name>A0A8J4YDA2_CHIOP</name>
<dbReference type="Proteomes" id="UP000770661">
    <property type="component" value="Unassembled WGS sequence"/>
</dbReference>
<keyword evidence="3" id="KW-1185">Reference proteome</keyword>
<evidence type="ECO:0000313" key="3">
    <source>
        <dbReference type="Proteomes" id="UP000770661"/>
    </source>
</evidence>
<evidence type="ECO:0000313" key="2">
    <source>
        <dbReference type="EMBL" id="KAG0721596.1"/>
    </source>
</evidence>
<protein>
    <submittedName>
        <fullName evidence="2">Uncharacterized protein</fullName>
    </submittedName>
</protein>
<reference evidence="2" key="1">
    <citation type="submission" date="2020-07" db="EMBL/GenBank/DDBJ databases">
        <title>The High-quality genome of the commercially important snow crab, Chionoecetes opilio.</title>
        <authorList>
            <person name="Jeong J.-H."/>
            <person name="Ryu S."/>
        </authorList>
    </citation>
    <scope>NUCLEOTIDE SEQUENCE</scope>
    <source>
        <strain evidence="2">MADBK_172401_WGS</strain>
        <tissue evidence="2">Digestive gland</tissue>
    </source>
</reference>
<feature type="compositionally biased region" description="Basic and acidic residues" evidence="1">
    <location>
        <begin position="1"/>
        <end position="10"/>
    </location>
</feature>
<comment type="caution">
    <text evidence="2">The sequence shown here is derived from an EMBL/GenBank/DDBJ whole genome shotgun (WGS) entry which is preliminary data.</text>
</comment>
<feature type="region of interest" description="Disordered" evidence="1">
    <location>
        <begin position="1"/>
        <end position="56"/>
    </location>
</feature>
<organism evidence="2 3">
    <name type="scientific">Chionoecetes opilio</name>
    <name type="common">Atlantic snow crab</name>
    <name type="synonym">Cancer opilio</name>
    <dbReference type="NCBI Taxonomy" id="41210"/>
    <lineage>
        <taxon>Eukaryota</taxon>
        <taxon>Metazoa</taxon>
        <taxon>Ecdysozoa</taxon>
        <taxon>Arthropoda</taxon>
        <taxon>Crustacea</taxon>
        <taxon>Multicrustacea</taxon>
        <taxon>Malacostraca</taxon>
        <taxon>Eumalacostraca</taxon>
        <taxon>Eucarida</taxon>
        <taxon>Decapoda</taxon>
        <taxon>Pleocyemata</taxon>
        <taxon>Brachyura</taxon>
        <taxon>Eubrachyura</taxon>
        <taxon>Majoidea</taxon>
        <taxon>Majidae</taxon>
        <taxon>Chionoecetes</taxon>
    </lineage>
</organism>
<evidence type="ECO:0000256" key="1">
    <source>
        <dbReference type="SAM" id="MobiDB-lite"/>
    </source>
</evidence>
<gene>
    <name evidence="2" type="ORF">GWK47_046181</name>
</gene>
<dbReference type="AlphaFoldDB" id="A0A8J4YDA2"/>
<proteinExistence type="predicted"/>